<name>A0A5Q0TMK2_9VIBR</name>
<dbReference type="RefSeq" id="WP_153448474.1">
    <property type="nucleotide sequence ID" value="NZ_CP045700.1"/>
</dbReference>
<feature type="compositionally biased region" description="Basic and acidic residues" evidence="1">
    <location>
        <begin position="20"/>
        <end position="30"/>
    </location>
</feature>
<sequence>MSGTAKKTGTSTAKQTAAAKAKEAAAKADEQTANANSPEQSTTGTTEQPVEQAQPADQAQAEQEALKADSDIQQKEQDDVSKQAKDDEPLLSTDGDPIGVLGALKVRSVSDAGFWRSGVKFHRLQETLVLVVDGEPQGQPAAVDVKDFPPEFVVFMSTEKAKRVHDEPRLVVETVELKDVIDIQD</sequence>
<dbReference type="AlphaFoldDB" id="A0A5Q0TMK2"/>
<evidence type="ECO:0000313" key="2">
    <source>
        <dbReference type="EMBL" id="QGA66340.1"/>
    </source>
</evidence>
<dbReference type="EMBL" id="CP045700">
    <property type="protein sequence ID" value="QGA66340.1"/>
    <property type="molecule type" value="Genomic_DNA"/>
</dbReference>
<feature type="region of interest" description="Disordered" evidence="1">
    <location>
        <begin position="1"/>
        <end position="98"/>
    </location>
</feature>
<reference evidence="3 4" key="1">
    <citation type="submission" date="2019-10" db="EMBL/GenBank/DDBJ databases">
        <title>Vibrio sp. nov., isolated from Coralline algae surface.</title>
        <authorList>
            <person name="Geng Y."/>
            <person name="Zhang X."/>
        </authorList>
    </citation>
    <scope>NUCLEOTIDE SEQUENCE [LARGE SCALE GENOMIC DNA]</scope>
    <source>
        <strain evidence="3 4">SM1977</strain>
    </source>
</reference>
<feature type="compositionally biased region" description="Basic and acidic residues" evidence="1">
    <location>
        <begin position="64"/>
        <end position="88"/>
    </location>
</feature>
<evidence type="ECO:0000313" key="4">
    <source>
        <dbReference type="Proteomes" id="UP000348942"/>
    </source>
</evidence>
<protein>
    <submittedName>
        <fullName evidence="3">Uncharacterized protein</fullName>
    </submittedName>
</protein>
<dbReference type="Proteomes" id="UP000348942">
    <property type="component" value="Chromosome 2"/>
</dbReference>
<keyword evidence="4" id="KW-1185">Reference proteome</keyword>
<feature type="compositionally biased region" description="Low complexity" evidence="1">
    <location>
        <begin position="1"/>
        <end position="19"/>
    </location>
</feature>
<evidence type="ECO:0000256" key="1">
    <source>
        <dbReference type="SAM" id="MobiDB-lite"/>
    </source>
</evidence>
<gene>
    <name evidence="2" type="ORF">GFB47_12980</name>
    <name evidence="3" type="ORF">GFB47_15205</name>
</gene>
<feature type="compositionally biased region" description="Low complexity" evidence="1">
    <location>
        <begin position="47"/>
        <end position="63"/>
    </location>
</feature>
<organism evidence="3 4">
    <name type="scientific">Vibrio algicola</name>
    <dbReference type="NCBI Taxonomy" id="2662262"/>
    <lineage>
        <taxon>Bacteria</taxon>
        <taxon>Pseudomonadati</taxon>
        <taxon>Pseudomonadota</taxon>
        <taxon>Gammaproteobacteria</taxon>
        <taxon>Vibrionales</taxon>
        <taxon>Vibrionaceae</taxon>
        <taxon>Vibrio</taxon>
    </lineage>
</organism>
<proteinExistence type="predicted"/>
<feature type="compositionally biased region" description="Polar residues" evidence="1">
    <location>
        <begin position="37"/>
        <end position="46"/>
    </location>
</feature>
<dbReference type="EMBL" id="CP045700">
    <property type="protein sequence ID" value="QGA66739.1"/>
    <property type="molecule type" value="Genomic_DNA"/>
</dbReference>
<evidence type="ECO:0000313" key="3">
    <source>
        <dbReference type="EMBL" id="QGA66739.1"/>
    </source>
</evidence>
<accession>A0A5Q0TMK2</accession>